<comment type="cofactor">
    <cofactor evidence="6">
        <name>Mg(2+)</name>
        <dbReference type="ChEBI" id="CHEBI:18420"/>
    </cofactor>
</comment>
<dbReference type="Pfam" id="PF00156">
    <property type="entry name" value="Pribosyltran"/>
    <property type="match status" value="1"/>
</dbReference>
<accession>A0A450UCU5</accession>
<reference evidence="9" key="1">
    <citation type="submission" date="2019-02" db="EMBL/GenBank/DDBJ databases">
        <authorList>
            <person name="Gruber-Vodicka R. H."/>
            <person name="Seah K. B. B."/>
        </authorList>
    </citation>
    <scope>NUCLEOTIDE SEQUENCE</scope>
    <source>
        <strain evidence="9">BECK_M6</strain>
        <strain evidence="8">BECK_M7</strain>
    </source>
</reference>
<keyword evidence="3 6" id="KW-0328">Glycosyltransferase</keyword>
<feature type="binding site" evidence="6">
    <location>
        <position position="104"/>
    </location>
    <ligand>
        <name>5-phospho-alpha-D-ribose 1-diphosphate</name>
        <dbReference type="ChEBI" id="CHEBI:58017"/>
        <note>ligand shared between dimeric partners</note>
    </ligand>
</feature>
<keyword evidence="6" id="KW-0460">Magnesium</keyword>
<dbReference type="InterPro" id="IPR004467">
    <property type="entry name" value="Or_phspho_trans_dom"/>
</dbReference>
<dbReference type="GO" id="GO:0000287">
    <property type="term" value="F:magnesium ion binding"/>
    <property type="evidence" value="ECO:0007669"/>
    <property type="project" value="UniProtKB-UniRule"/>
</dbReference>
<proteinExistence type="inferred from homology"/>
<evidence type="ECO:0000256" key="1">
    <source>
        <dbReference type="ARBA" id="ARBA00004889"/>
    </source>
</evidence>
<keyword evidence="4 6" id="KW-0808">Transferase</keyword>
<dbReference type="CDD" id="cd06223">
    <property type="entry name" value="PRTases_typeI"/>
    <property type="match status" value="1"/>
</dbReference>
<feature type="binding site" evidence="6">
    <location>
        <position position="100"/>
    </location>
    <ligand>
        <name>5-phospho-alpha-D-ribose 1-diphosphate</name>
        <dbReference type="ChEBI" id="CHEBI:58017"/>
        <note>ligand shared between dimeric partners</note>
    </ligand>
</feature>
<dbReference type="Gene3D" id="3.40.50.2020">
    <property type="match status" value="1"/>
</dbReference>
<feature type="binding site" evidence="6">
    <location>
        <position position="130"/>
    </location>
    <ligand>
        <name>orotate</name>
        <dbReference type="ChEBI" id="CHEBI:30839"/>
    </ligand>
</feature>
<dbReference type="AlphaFoldDB" id="A0A450UCU5"/>
<dbReference type="HAMAP" id="MF_01208">
    <property type="entry name" value="PyrE"/>
    <property type="match status" value="1"/>
</dbReference>
<dbReference type="EMBL" id="CAADFF010000012">
    <property type="protein sequence ID" value="VFJ88891.1"/>
    <property type="molecule type" value="Genomic_DNA"/>
</dbReference>
<feature type="binding site" evidence="6">
    <location>
        <position position="158"/>
    </location>
    <ligand>
        <name>orotate</name>
        <dbReference type="ChEBI" id="CHEBI:30839"/>
    </ligand>
</feature>
<comment type="catalytic activity">
    <reaction evidence="6">
        <text>orotidine 5'-phosphate + diphosphate = orotate + 5-phospho-alpha-D-ribose 1-diphosphate</text>
        <dbReference type="Rhea" id="RHEA:10380"/>
        <dbReference type="ChEBI" id="CHEBI:30839"/>
        <dbReference type="ChEBI" id="CHEBI:33019"/>
        <dbReference type="ChEBI" id="CHEBI:57538"/>
        <dbReference type="ChEBI" id="CHEBI:58017"/>
        <dbReference type="EC" id="2.4.2.10"/>
    </reaction>
</comment>
<sequence length="188" mass="20006">MQQDLARLWQLIDRDALITGQDMALSAGGASSFYFDCKKATLNGEALCLIADAFLEKIDTLPERPLAIGGLTLGADFIVAAVIMRAHQAGHPTILGSIVRKEPKKHGTRSRIENDLPAGTAVVVIDDVITTGGSTARACDELMAAGYRITGIIALIDREAGGARNLADKYGCPVHSLFGKSDFPRIVD</sequence>
<evidence type="ECO:0000259" key="7">
    <source>
        <dbReference type="Pfam" id="PF00156"/>
    </source>
</evidence>
<gene>
    <name evidence="6" type="primary">pyrE</name>
    <name evidence="9" type="ORF">BECKLFY1418A_GA0070994_101038</name>
    <name evidence="8" type="ORF">BECKLFY1418B_GA0070995_101237</name>
</gene>
<comment type="caution">
    <text evidence="6">Lacks conserved residue(s) required for the propagation of feature annotation.</text>
</comment>
<organism evidence="9">
    <name type="scientific">Candidatus Kentrum sp. LFY</name>
    <dbReference type="NCBI Taxonomy" id="2126342"/>
    <lineage>
        <taxon>Bacteria</taxon>
        <taxon>Pseudomonadati</taxon>
        <taxon>Pseudomonadota</taxon>
        <taxon>Gammaproteobacteria</taxon>
        <taxon>Candidatus Kentrum</taxon>
    </lineage>
</organism>
<comment type="pathway">
    <text evidence="1 6">Pyrimidine metabolism; UMP biosynthesis via de novo pathway; UMP from orotate: step 1/2.</text>
</comment>
<comment type="similarity">
    <text evidence="6">Belongs to the purine/pyrimidine phosphoribosyltransferase family. PyrE subfamily.</text>
</comment>
<evidence type="ECO:0000256" key="4">
    <source>
        <dbReference type="ARBA" id="ARBA00022679"/>
    </source>
</evidence>
<evidence type="ECO:0000313" key="8">
    <source>
        <dbReference type="EMBL" id="VFJ88891.1"/>
    </source>
</evidence>
<evidence type="ECO:0000256" key="5">
    <source>
        <dbReference type="ARBA" id="ARBA00022975"/>
    </source>
</evidence>
<dbReference type="EC" id="2.4.2.10" evidence="2 6"/>
<keyword evidence="5 6" id="KW-0665">Pyrimidine biosynthesis</keyword>
<dbReference type="InterPro" id="IPR023031">
    <property type="entry name" value="OPRT"/>
</dbReference>
<evidence type="ECO:0000256" key="3">
    <source>
        <dbReference type="ARBA" id="ARBA00022676"/>
    </source>
</evidence>
<comment type="function">
    <text evidence="6">Catalyzes the transfer of a ribosyl phosphate group from 5-phosphoribose 1-diphosphate to orotate, leading to the formation of orotidine monophosphate (OMP).</text>
</comment>
<dbReference type="UniPathway" id="UPA00070">
    <property type="reaction ID" value="UER00119"/>
</dbReference>
<dbReference type="PANTHER" id="PTHR19278:SF9">
    <property type="entry name" value="URIDINE 5'-MONOPHOSPHATE SYNTHASE"/>
    <property type="match status" value="1"/>
</dbReference>
<feature type="domain" description="Phosphoribosyltransferase" evidence="7">
    <location>
        <begin position="97"/>
        <end position="173"/>
    </location>
</feature>
<feature type="binding site" evidence="6">
    <location>
        <position position="106"/>
    </location>
    <ligand>
        <name>5-phospho-alpha-D-ribose 1-diphosphate</name>
        <dbReference type="ChEBI" id="CHEBI:58017"/>
        <note>ligand shared between dimeric partners</note>
    </ligand>
</feature>
<name>A0A450UCU5_9GAMM</name>
<evidence type="ECO:0000313" key="9">
    <source>
        <dbReference type="EMBL" id="VFJ90187.1"/>
    </source>
</evidence>
<feature type="binding site" description="in other chain" evidence="6">
    <location>
        <begin position="126"/>
        <end position="134"/>
    </location>
    <ligand>
        <name>5-phospho-alpha-D-ribose 1-diphosphate</name>
        <dbReference type="ChEBI" id="CHEBI:58017"/>
        <note>ligand shared between dimeric partners</note>
    </ligand>
</feature>
<dbReference type="PANTHER" id="PTHR19278">
    <property type="entry name" value="OROTATE PHOSPHORIBOSYLTRANSFERASE"/>
    <property type="match status" value="1"/>
</dbReference>
<dbReference type="SUPFAM" id="SSF53271">
    <property type="entry name" value="PRTase-like"/>
    <property type="match status" value="1"/>
</dbReference>
<dbReference type="NCBIfam" id="TIGR00336">
    <property type="entry name" value="pyrE"/>
    <property type="match status" value="1"/>
</dbReference>
<dbReference type="GO" id="GO:0004588">
    <property type="term" value="F:orotate phosphoribosyltransferase activity"/>
    <property type="evidence" value="ECO:0007669"/>
    <property type="project" value="UniProtKB-UniRule"/>
</dbReference>
<dbReference type="EMBL" id="CAADFH010000010">
    <property type="protein sequence ID" value="VFJ90187.1"/>
    <property type="molecule type" value="Genomic_DNA"/>
</dbReference>
<evidence type="ECO:0000256" key="2">
    <source>
        <dbReference type="ARBA" id="ARBA00011971"/>
    </source>
</evidence>
<comment type="subunit">
    <text evidence="6">Homodimer.</text>
</comment>
<dbReference type="InterPro" id="IPR000836">
    <property type="entry name" value="PRTase_dom"/>
</dbReference>
<protein>
    <recommendedName>
        <fullName evidence="2 6">Orotate phosphoribosyltransferase</fullName>
        <shortName evidence="6">OPRT</shortName>
        <shortName evidence="6">OPRTase</shortName>
        <ecNumber evidence="2 6">2.4.2.10</ecNumber>
    </recommendedName>
</protein>
<evidence type="ECO:0000256" key="6">
    <source>
        <dbReference type="HAMAP-Rule" id="MF_01208"/>
    </source>
</evidence>
<dbReference type="InterPro" id="IPR029057">
    <property type="entry name" value="PRTase-like"/>
</dbReference>
<feature type="binding site" description="in other chain" evidence="6">
    <location>
        <position position="101"/>
    </location>
    <ligand>
        <name>5-phospho-alpha-D-ribose 1-diphosphate</name>
        <dbReference type="ChEBI" id="CHEBI:58017"/>
        <note>ligand shared between dimeric partners</note>
    </ligand>
</feature>
<dbReference type="GO" id="GO:0044205">
    <property type="term" value="P:'de novo' UMP biosynthetic process"/>
    <property type="evidence" value="ECO:0007669"/>
    <property type="project" value="UniProtKB-UniRule"/>
</dbReference>
<dbReference type="GO" id="GO:0019856">
    <property type="term" value="P:pyrimidine nucleobase biosynthetic process"/>
    <property type="evidence" value="ECO:0007669"/>
    <property type="project" value="TreeGrafter"/>
</dbReference>